<evidence type="ECO:0000313" key="2">
    <source>
        <dbReference type="EMBL" id="HIW86769.1"/>
    </source>
</evidence>
<evidence type="ECO:0000313" key="3">
    <source>
        <dbReference type="Proteomes" id="UP000824267"/>
    </source>
</evidence>
<keyword evidence="1" id="KW-0812">Transmembrane</keyword>
<proteinExistence type="predicted"/>
<organism evidence="2 3">
    <name type="scientific">Candidatus Onthomorpha intestinigallinarum</name>
    <dbReference type="NCBI Taxonomy" id="2840880"/>
    <lineage>
        <taxon>Bacteria</taxon>
        <taxon>Pseudomonadati</taxon>
        <taxon>Bacteroidota</taxon>
        <taxon>Bacteroidia</taxon>
        <taxon>Bacteroidales</taxon>
        <taxon>Candidatus Onthomorpha</taxon>
    </lineage>
</organism>
<dbReference type="GO" id="GO:0005886">
    <property type="term" value="C:plasma membrane"/>
    <property type="evidence" value="ECO:0007669"/>
    <property type="project" value="TreeGrafter"/>
</dbReference>
<dbReference type="EMBL" id="DXGG01000023">
    <property type="protein sequence ID" value="HIW86769.1"/>
    <property type="molecule type" value="Genomic_DNA"/>
</dbReference>
<keyword evidence="1" id="KW-0472">Membrane</keyword>
<feature type="transmembrane region" description="Helical" evidence="1">
    <location>
        <begin position="53"/>
        <end position="72"/>
    </location>
</feature>
<dbReference type="AlphaFoldDB" id="A0A9D1RFJ3"/>
<dbReference type="PANTHER" id="PTHR34980">
    <property type="entry name" value="INNER MEMBRANE PROTEIN-RELATED-RELATED"/>
    <property type="match status" value="1"/>
</dbReference>
<protein>
    <submittedName>
        <fullName evidence="2">DUF805 domain-containing protein</fullName>
    </submittedName>
</protein>
<evidence type="ECO:0000256" key="1">
    <source>
        <dbReference type="SAM" id="Phobius"/>
    </source>
</evidence>
<dbReference type="Pfam" id="PF05656">
    <property type="entry name" value="DUF805"/>
    <property type="match status" value="1"/>
</dbReference>
<reference evidence="2" key="1">
    <citation type="journal article" date="2021" name="PeerJ">
        <title>Extensive microbial diversity within the chicken gut microbiome revealed by metagenomics and culture.</title>
        <authorList>
            <person name="Gilroy R."/>
            <person name="Ravi A."/>
            <person name="Getino M."/>
            <person name="Pursley I."/>
            <person name="Horton D.L."/>
            <person name="Alikhan N.F."/>
            <person name="Baker D."/>
            <person name="Gharbi K."/>
            <person name="Hall N."/>
            <person name="Watson M."/>
            <person name="Adriaenssens E.M."/>
            <person name="Foster-Nyarko E."/>
            <person name="Jarju S."/>
            <person name="Secka A."/>
            <person name="Antonio M."/>
            <person name="Oren A."/>
            <person name="Chaudhuri R.R."/>
            <person name="La Ragione R."/>
            <person name="Hildebrand F."/>
            <person name="Pallen M.J."/>
        </authorList>
    </citation>
    <scope>NUCLEOTIDE SEQUENCE</scope>
    <source>
        <strain evidence="2">Gambia16-930</strain>
    </source>
</reference>
<reference evidence="2" key="2">
    <citation type="submission" date="2021-04" db="EMBL/GenBank/DDBJ databases">
        <authorList>
            <person name="Gilroy R."/>
        </authorList>
    </citation>
    <scope>NUCLEOTIDE SEQUENCE</scope>
    <source>
        <strain evidence="2">Gambia16-930</strain>
    </source>
</reference>
<feature type="transmembrane region" description="Helical" evidence="1">
    <location>
        <begin position="84"/>
        <end position="103"/>
    </location>
</feature>
<accession>A0A9D1RFJ3</accession>
<comment type="caution">
    <text evidence="2">The sequence shown here is derived from an EMBL/GenBank/DDBJ whole genome shotgun (WGS) entry which is preliminary data.</text>
</comment>
<dbReference type="InterPro" id="IPR008523">
    <property type="entry name" value="DUF805"/>
</dbReference>
<gene>
    <name evidence="2" type="ORF">IAC47_00620</name>
</gene>
<keyword evidence="1" id="KW-1133">Transmembrane helix</keyword>
<dbReference type="PANTHER" id="PTHR34980:SF2">
    <property type="entry name" value="INNER MEMBRANE PROTEIN YHAH-RELATED"/>
    <property type="match status" value="1"/>
</dbReference>
<dbReference type="Proteomes" id="UP000824267">
    <property type="component" value="Unassembled WGS sequence"/>
</dbReference>
<feature type="transmembrane region" description="Helical" evidence="1">
    <location>
        <begin position="23"/>
        <end position="47"/>
    </location>
</feature>
<name>A0A9D1RFJ3_9BACT</name>
<sequence>MNWYMKCLRQYFDFKGRARRKEYWMFALFNFIFVAIIEIIEIMIMLSTNSYNGSFLLVLYYLLTMIPSLAVGVRRLHDIGESGWMLLVGFIPLAGAIWLIVLFCKDSQPGSNLWGDNPKEIAVQ</sequence>